<evidence type="ECO:0000313" key="3">
    <source>
        <dbReference type="Proteomes" id="UP000235145"/>
    </source>
</evidence>
<evidence type="ECO:0000313" key="2">
    <source>
        <dbReference type="EMBL" id="KAJ0188048.1"/>
    </source>
</evidence>
<gene>
    <name evidence="2" type="ORF">LSAT_V11C900466900</name>
</gene>
<name>A0A9R1UJH6_LACSA</name>
<proteinExistence type="predicted"/>
<feature type="region of interest" description="Disordered" evidence="1">
    <location>
        <begin position="113"/>
        <end position="134"/>
    </location>
</feature>
<reference evidence="2 3" key="1">
    <citation type="journal article" date="2017" name="Nat. Commun.">
        <title>Genome assembly with in vitro proximity ligation data and whole-genome triplication in lettuce.</title>
        <authorList>
            <person name="Reyes-Chin-Wo S."/>
            <person name="Wang Z."/>
            <person name="Yang X."/>
            <person name="Kozik A."/>
            <person name="Arikit S."/>
            <person name="Song C."/>
            <person name="Xia L."/>
            <person name="Froenicke L."/>
            <person name="Lavelle D.O."/>
            <person name="Truco M.J."/>
            <person name="Xia R."/>
            <person name="Zhu S."/>
            <person name="Xu C."/>
            <person name="Xu H."/>
            <person name="Xu X."/>
            <person name="Cox K."/>
            <person name="Korf I."/>
            <person name="Meyers B.C."/>
            <person name="Michelmore R.W."/>
        </authorList>
    </citation>
    <scope>NUCLEOTIDE SEQUENCE [LARGE SCALE GENOMIC DNA]</scope>
    <source>
        <strain evidence="3">cv. Salinas</strain>
        <tissue evidence="2">Seedlings</tissue>
    </source>
</reference>
<comment type="caution">
    <text evidence="2">The sequence shown here is derived from an EMBL/GenBank/DDBJ whole genome shotgun (WGS) entry which is preliminary data.</text>
</comment>
<sequence>MNAKAMMLFCRHLPPRLAQFQDFVSVTEYNTKVCRICSLHHYCGQPLIDVDLLEKTYTTFHSYDNLLQKHYYQSKFTMFPELITQLLLDEKNSIVLMRNVNSRHVDTKSIPMLDANNVRGPQPRNVNREKGQSY</sequence>
<protein>
    <submittedName>
        <fullName evidence="2">Uncharacterized protein</fullName>
    </submittedName>
</protein>
<dbReference type="Proteomes" id="UP000235145">
    <property type="component" value="Unassembled WGS sequence"/>
</dbReference>
<dbReference type="EMBL" id="NBSK02000009">
    <property type="protein sequence ID" value="KAJ0188048.1"/>
    <property type="molecule type" value="Genomic_DNA"/>
</dbReference>
<keyword evidence="3" id="KW-1185">Reference proteome</keyword>
<dbReference type="PANTHER" id="PTHR33325">
    <property type="entry name" value="ZINC FINGER, CCHC-TYPE-RELATED"/>
    <property type="match status" value="1"/>
</dbReference>
<dbReference type="PANTHER" id="PTHR33325:SF11">
    <property type="entry name" value="COLD SHOCK DOMAIN-CONTAINING PROTEIN 4-LIKE"/>
    <property type="match status" value="1"/>
</dbReference>
<evidence type="ECO:0000256" key="1">
    <source>
        <dbReference type="SAM" id="MobiDB-lite"/>
    </source>
</evidence>
<accession>A0A9R1UJH6</accession>
<dbReference type="AlphaFoldDB" id="A0A9R1UJH6"/>
<organism evidence="2 3">
    <name type="scientific">Lactuca sativa</name>
    <name type="common">Garden lettuce</name>
    <dbReference type="NCBI Taxonomy" id="4236"/>
    <lineage>
        <taxon>Eukaryota</taxon>
        <taxon>Viridiplantae</taxon>
        <taxon>Streptophyta</taxon>
        <taxon>Embryophyta</taxon>
        <taxon>Tracheophyta</taxon>
        <taxon>Spermatophyta</taxon>
        <taxon>Magnoliopsida</taxon>
        <taxon>eudicotyledons</taxon>
        <taxon>Gunneridae</taxon>
        <taxon>Pentapetalae</taxon>
        <taxon>asterids</taxon>
        <taxon>campanulids</taxon>
        <taxon>Asterales</taxon>
        <taxon>Asteraceae</taxon>
        <taxon>Cichorioideae</taxon>
        <taxon>Cichorieae</taxon>
        <taxon>Lactucinae</taxon>
        <taxon>Lactuca</taxon>
    </lineage>
</organism>